<protein>
    <submittedName>
        <fullName evidence="1">Uncharacterized protein</fullName>
    </submittedName>
</protein>
<sequence>MSTNSSSSWFTGLSMMGTSMESSSVSLSSQVAPLVFHRSFPARHERADLRRVHDGVLELHMVQCSELERAQSVIRLSLGFFLRRLWPLSLCGMTETRLTLERKRARALDAFPAEIKDLDGRRKVAQVGVQGAQVLATHARRVAGEGLHVHGHRFDLRPAADAAGRICEAHERLQVEEALGMDWEEAERVETVQGGALDRDAQGDESIVDDIALGRMAGAGRGRT</sequence>
<comment type="caution">
    <text evidence="1">The sequence shown here is derived from an EMBL/GenBank/DDBJ whole genome shotgun (WGS) entry which is preliminary data.</text>
</comment>
<name>A0A5N6L0B9_9ROSI</name>
<proteinExistence type="predicted"/>
<organism evidence="1 2">
    <name type="scientific">Carpinus fangiana</name>
    <dbReference type="NCBI Taxonomy" id="176857"/>
    <lineage>
        <taxon>Eukaryota</taxon>
        <taxon>Viridiplantae</taxon>
        <taxon>Streptophyta</taxon>
        <taxon>Embryophyta</taxon>
        <taxon>Tracheophyta</taxon>
        <taxon>Spermatophyta</taxon>
        <taxon>Magnoliopsida</taxon>
        <taxon>eudicotyledons</taxon>
        <taxon>Gunneridae</taxon>
        <taxon>Pentapetalae</taxon>
        <taxon>rosids</taxon>
        <taxon>fabids</taxon>
        <taxon>Fagales</taxon>
        <taxon>Betulaceae</taxon>
        <taxon>Carpinus</taxon>
    </lineage>
</organism>
<accession>A0A5N6L0B9</accession>
<evidence type="ECO:0000313" key="1">
    <source>
        <dbReference type="EMBL" id="KAB8446220.1"/>
    </source>
</evidence>
<dbReference type="EMBL" id="VIBQ01000038">
    <property type="protein sequence ID" value="KAB8446220.1"/>
    <property type="molecule type" value="Genomic_DNA"/>
</dbReference>
<dbReference type="Proteomes" id="UP000327013">
    <property type="component" value="Unassembled WGS sequence"/>
</dbReference>
<reference evidence="1 2" key="1">
    <citation type="submission" date="2019-06" db="EMBL/GenBank/DDBJ databases">
        <title>A chromosomal-level reference genome of Carpinus fangiana (Coryloideae, Betulaceae).</title>
        <authorList>
            <person name="Yang X."/>
            <person name="Wang Z."/>
            <person name="Zhang L."/>
            <person name="Hao G."/>
            <person name="Liu J."/>
            <person name="Yang Y."/>
        </authorList>
    </citation>
    <scope>NUCLEOTIDE SEQUENCE [LARGE SCALE GENOMIC DNA]</scope>
    <source>
        <strain evidence="1">Cfa_2016G</strain>
        <tissue evidence="1">Leaf</tissue>
    </source>
</reference>
<dbReference type="AlphaFoldDB" id="A0A5N6L0B9"/>
<gene>
    <name evidence="1" type="ORF">FH972_025202</name>
</gene>
<keyword evidence="2" id="KW-1185">Reference proteome</keyword>
<evidence type="ECO:0000313" key="2">
    <source>
        <dbReference type="Proteomes" id="UP000327013"/>
    </source>
</evidence>